<dbReference type="AlphaFoldDB" id="A0A158HZ78"/>
<feature type="signal peptide" evidence="1">
    <location>
        <begin position="1"/>
        <end position="24"/>
    </location>
</feature>
<proteinExistence type="predicted"/>
<dbReference type="STRING" id="326474.AWB65_04009"/>
<dbReference type="OrthoDB" id="9094939at2"/>
<accession>A0A158HZ78</accession>
<evidence type="ECO:0000313" key="3">
    <source>
        <dbReference type="Proteomes" id="UP000054977"/>
    </source>
</evidence>
<dbReference type="RefSeq" id="WP_087668793.1">
    <property type="nucleotide sequence ID" value="NZ_FCNW02000022.1"/>
</dbReference>
<keyword evidence="3" id="KW-1185">Reference proteome</keyword>
<comment type="caution">
    <text evidence="2">The sequence shown here is derived from an EMBL/GenBank/DDBJ whole genome shotgun (WGS) entry which is preliminary data.</text>
</comment>
<dbReference type="EMBL" id="FCNW02000022">
    <property type="protein sequence ID" value="SAL49652.1"/>
    <property type="molecule type" value="Genomic_DNA"/>
</dbReference>
<keyword evidence="1" id="KW-0732">Signal</keyword>
<evidence type="ECO:0000313" key="2">
    <source>
        <dbReference type="EMBL" id="SAL49652.1"/>
    </source>
</evidence>
<sequence length="132" mass="14144">MRVTELKRLALATVLSGAATWASGADFDGSKALICATVDAHACDPGEVCLRDLPAGFGVPQFMNVNFAKKTIAGPKRSTEIRSIEKTSDQVLMQGNELGYGWTVVLDQDGSMSMTLVNNQEVLVVFGYCTPQ</sequence>
<gene>
    <name evidence="2" type="ORF">AWB65_04009</name>
</gene>
<reference evidence="2" key="1">
    <citation type="submission" date="2016-01" db="EMBL/GenBank/DDBJ databases">
        <authorList>
            <person name="Peeters C."/>
        </authorList>
    </citation>
    <scope>NUCLEOTIDE SEQUENCE [LARGE SCALE GENOMIC DNA]</scope>
    <source>
        <strain evidence="2">LMG 22934</strain>
    </source>
</reference>
<evidence type="ECO:0000256" key="1">
    <source>
        <dbReference type="SAM" id="SignalP"/>
    </source>
</evidence>
<protein>
    <recommendedName>
        <fullName evidence="4">Lipoprotein</fullName>
    </recommendedName>
</protein>
<name>A0A158HZ78_9BURK</name>
<organism evidence="2 3">
    <name type="scientific">Caballeronia humi</name>
    <dbReference type="NCBI Taxonomy" id="326474"/>
    <lineage>
        <taxon>Bacteria</taxon>
        <taxon>Pseudomonadati</taxon>
        <taxon>Pseudomonadota</taxon>
        <taxon>Betaproteobacteria</taxon>
        <taxon>Burkholderiales</taxon>
        <taxon>Burkholderiaceae</taxon>
        <taxon>Caballeronia</taxon>
    </lineage>
</organism>
<feature type="chain" id="PRO_5011115673" description="Lipoprotein" evidence="1">
    <location>
        <begin position="25"/>
        <end position="132"/>
    </location>
</feature>
<dbReference type="Proteomes" id="UP000054977">
    <property type="component" value="Unassembled WGS sequence"/>
</dbReference>
<evidence type="ECO:0008006" key="4">
    <source>
        <dbReference type="Google" id="ProtNLM"/>
    </source>
</evidence>